<evidence type="ECO:0000259" key="3">
    <source>
        <dbReference type="PROSITE" id="PS51934"/>
    </source>
</evidence>
<keyword evidence="2" id="KW-0472">Membrane</keyword>
<evidence type="ECO:0000256" key="1">
    <source>
        <dbReference type="SAM" id="MobiDB-lite"/>
    </source>
</evidence>
<dbReference type="PROSITE" id="PS51934">
    <property type="entry name" value="LRAT"/>
    <property type="match status" value="1"/>
</dbReference>
<organism evidence="4 5">
    <name type="scientific">Holothuria leucospilota</name>
    <name type="common">Black long sea cucumber</name>
    <name type="synonym">Mertensiothuria leucospilota</name>
    <dbReference type="NCBI Taxonomy" id="206669"/>
    <lineage>
        <taxon>Eukaryota</taxon>
        <taxon>Metazoa</taxon>
        <taxon>Echinodermata</taxon>
        <taxon>Eleutherozoa</taxon>
        <taxon>Echinozoa</taxon>
        <taxon>Holothuroidea</taxon>
        <taxon>Aspidochirotacea</taxon>
        <taxon>Aspidochirotida</taxon>
        <taxon>Holothuriidae</taxon>
        <taxon>Holothuria</taxon>
    </lineage>
</organism>
<feature type="transmembrane region" description="Helical" evidence="2">
    <location>
        <begin position="244"/>
        <end position="268"/>
    </location>
</feature>
<gene>
    <name evidence="4" type="ORF">HOLleu_05060</name>
</gene>
<dbReference type="InterPro" id="IPR007053">
    <property type="entry name" value="LRAT_dom"/>
</dbReference>
<keyword evidence="2" id="KW-0812">Transmembrane</keyword>
<accession>A0A9Q1CKU7</accession>
<feature type="region of interest" description="Disordered" evidence="1">
    <location>
        <begin position="367"/>
        <end position="400"/>
    </location>
</feature>
<name>A0A9Q1CKU7_HOLLE</name>
<dbReference type="OrthoDB" id="421951at2759"/>
<sequence>MDAVKSKLSDYHSTTGCQGEIRPYQDSKPKDDIVGFYCSLCKKEWLSDDFMKHQSPEMSFKPVEHHVLPTFSYFQVSDTGSFVRWKNVKVLKPGDHIAWLRFISYWHHAIVEEINEEEITVIEWSSRGIRRTRRTKFNFWGNCCYSPMYKVFYPEKVLDQNPSKLVLLRARTRLNESGYDLLSDNCEHFATFCKTGSHTCTQLVQLKVGLRGWLRKFITTFIHICLVVFLSESVEGLADGKREAIGVSLIIVGECIYLGVVIFIMYRYDTSKQQFHQRKTPNPKCTSALCRAAIRTLLTSVFALALAITFSLYIAHKLSTSNLTPSKKTGCEILFGIIGGTIGNMLGFIVFVFIPYPFCRNEIKANAQSRPQEDKSKSDEETGRDEERQTFSEGSTSFHDIDDFQPSYELVHTSKNIWQNAILLLSPPGQETLKKVIVENFDRRFHEVFINENEALTHAFNMLCSVDNRRQREPKLLVICDTNMKFRAQQLITSFTSQHSEFLAHCILVDPYLQFEAPIAFYRYDVFIVFMDGQLTRLQVEERFFMRRAQEILTKANS</sequence>
<feature type="domain" description="LRAT" evidence="3">
    <location>
        <begin position="97"/>
        <end position="202"/>
    </location>
</feature>
<evidence type="ECO:0000313" key="5">
    <source>
        <dbReference type="Proteomes" id="UP001152320"/>
    </source>
</evidence>
<dbReference type="Pfam" id="PF04970">
    <property type="entry name" value="LRAT"/>
    <property type="match status" value="1"/>
</dbReference>
<feature type="transmembrane region" description="Helical" evidence="2">
    <location>
        <begin position="217"/>
        <end position="238"/>
    </location>
</feature>
<dbReference type="Gene3D" id="3.90.1720.10">
    <property type="entry name" value="endopeptidase domain like (from Nostoc punctiforme)"/>
    <property type="match status" value="1"/>
</dbReference>
<evidence type="ECO:0000256" key="2">
    <source>
        <dbReference type="SAM" id="Phobius"/>
    </source>
</evidence>
<keyword evidence="2" id="KW-1133">Transmembrane helix</keyword>
<feature type="compositionally biased region" description="Basic and acidic residues" evidence="1">
    <location>
        <begin position="371"/>
        <end position="390"/>
    </location>
</feature>
<dbReference type="EMBL" id="JAIZAY010000002">
    <property type="protein sequence ID" value="KAJ8046404.1"/>
    <property type="molecule type" value="Genomic_DNA"/>
</dbReference>
<dbReference type="AlphaFoldDB" id="A0A9Q1CKU7"/>
<dbReference type="Proteomes" id="UP001152320">
    <property type="component" value="Chromosome 2"/>
</dbReference>
<feature type="transmembrane region" description="Helical" evidence="2">
    <location>
        <begin position="289"/>
        <end position="313"/>
    </location>
</feature>
<dbReference type="PANTHER" id="PTHR46137">
    <property type="entry name" value="OS05G0310600 PROTEIN"/>
    <property type="match status" value="1"/>
</dbReference>
<reference evidence="4" key="1">
    <citation type="submission" date="2021-10" db="EMBL/GenBank/DDBJ databases">
        <title>Tropical sea cucumber genome reveals ecological adaptation and Cuvierian tubules defense mechanism.</title>
        <authorList>
            <person name="Chen T."/>
        </authorList>
    </citation>
    <scope>NUCLEOTIDE SEQUENCE</scope>
    <source>
        <strain evidence="4">Nanhai2018</strain>
        <tissue evidence="4">Muscle</tissue>
    </source>
</reference>
<dbReference type="PANTHER" id="PTHR46137:SF11">
    <property type="entry name" value="LRAT DOMAIN-CONTAINING PROTEIN"/>
    <property type="match status" value="1"/>
</dbReference>
<feature type="transmembrane region" description="Helical" evidence="2">
    <location>
        <begin position="333"/>
        <end position="354"/>
    </location>
</feature>
<keyword evidence="5" id="KW-1185">Reference proteome</keyword>
<proteinExistence type="predicted"/>
<protein>
    <recommendedName>
        <fullName evidence="3">LRAT domain-containing protein</fullName>
    </recommendedName>
</protein>
<comment type="caution">
    <text evidence="4">The sequence shown here is derived from an EMBL/GenBank/DDBJ whole genome shotgun (WGS) entry which is preliminary data.</text>
</comment>
<evidence type="ECO:0000313" key="4">
    <source>
        <dbReference type="EMBL" id="KAJ8046404.1"/>
    </source>
</evidence>